<evidence type="ECO:0000313" key="3">
    <source>
        <dbReference type="Proteomes" id="UP000008632"/>
    </source>
</evidence>
<proteinExistence type="predicted"/>
<organism evidence="2 3">
    <name type="scientific">Pseudoxanthomonas suwonensis (strain 11-1)</name>
    <dbReference type="NCBI Taxonomy" id="743721"/>
    <lineage>
        <taxon>Bacteria</taxon>
        <taxon>Pseudomonadati</taxon>
        <taxon>Pseudomonadota</taxon>
        <taxon>Gammaproteobacteria</taxon>
        <taxon>Lysobacterales</taxon>
        <taxon>Lysobacteraceae</taxon>
        <taxon>Pseudoxanthomonas</taxon>
    </lineage>
</organism>
<dbReference type="Proteomes" id="UP000008632">
    <property type="component" value="Chromosome"/>
</dbReference>
<evidence type="ECO:0000256" key="1">
    <source>
        <dbReference type="SAM" id="MobiDB-lite"/>
    </source>
</evidence>
<dbReference type="KEGG" id="psu:Psesu_0958"/>
<sequence length="124" mass="12956">MIDPVHDPARAARRATLLALLGRGDVDAALQAGLMDYPALPGDDTDAPLLAAQQRLRTAWEARERHRARAARLARIAAEREARRRAAATPATAPGAPAPGPALPPAAAAALERARARAAAARKP</sequence>
<evidence type="ECO:0000313" key="2">
    <source>
        <dbReference type="EMBL" id="ADV26809.1"/>
    </source>
</evidence>
<keyword evidence="3" id="KW-1185">Reference proteome</keyword>
<dbReference type="HOGENOM" id="CLU_159404_0_0_6"/>
<dbReference type="AlphaFoldDB" id="E6WR64"/>
<dbReference type="STRING" id="743721.Psesu_0958"/>
<protein>
    <submittedName>
        <fullName evidence="2">Uncharacterized protein</fullName>
    </submittedName>
</protein>
<accession>E6WR64</accession>
<dbReference type="EMBL" id="CP002446">
    <property type="protein sequence ID" value="ADV26809.1"/>
    <property type="molecule type" value="Genomic_DNA"/>
</dbReference>
<dbReference type="RefSeq" id="WP_013534639.1">
    <property type="nucleotide sequence ID" value="NC_014924.1"/>
</dbReference>
<feature type="compositionally biased region" description="Low complexity" evidence="1">
    <location>
        <begin position="105"/>
        <end position="124"/>
    </location>
</feature>
<feature type="region of interest" description="Disordered" evidence="1">
    <location>
        <begin position="80"/>
        <end position="124"/>
    </location>
</feature>
<reference evidence="2 3" key="1">
    <citation type="submission" date="2011-01" db="EMBL/GenBank/DDBJ databases">
        <title>Complete sequence of Pseudoxanthomonas suwonensis 11-1.</title>
        <authorList>
            <consortium name="US DOE Joint Genome Institute"/>
            <person name="Lucas S."/>
            <person name="Copeland A."/>
            <person name="Lapidus A."/>
            <person name="Cheng J.-F."/>
            <person name="Goodwin L."/>
            <person name="Pitluck S."/>
            <person name="Teshima H."/>
            <person name="Detter J.C."/>
            <person name="Han C."/>
            <person name="Tapia R."/>
            <person name="Land M."/>
            <person name="Hauser L."/>
            <person name="Kyrpides N."/>
            <person name="Ivanova N."/>
            <person name="Ovchinnikova G."/>
            <person name="Siebers A.K."/>
            <person name="Allgaier M."/>
            <person name="Thelen M.P."/>
            <person name="Hugenholtz P."/>
            <person name="Gladden J."/>
            <person name="Woyke T."/>
        </authorList>
    </citation>
    <scope>NUCLEOTIDE SEQUENCE [LARGE SCALE GENOMIC DNA]</scope>
    <source>
        <strain evidence="3">11-1</strain>
    </source>
</reference>
<name>E6WR64_PSEUU</name>
<gene>
    <name evidence="2" type="ordered locus">Psesu_0958</name>
</gene>